<evidence type="ECO:0000256" key="3">
    <source>
        <dbReference type="RuleBase" id="RU004514"/>
    </source>
</evidence>
<accession>A0ABP8K2I4</accession>
<dbReference type="Proteomes" id="UP001500635">
    <property type="component" value="Unassembled WGS sequence"/>
</dbReference>
<dbReference type="InterPro" id="IPR029066">
    <property type="entry name" value="PLP-binding_barrel"/>
</dbReference>
<comment type="caution">
    <text evidence="5">The sequence shown here is derived from an EMBL/GenBank/DDBJ whole genome shotgun (WGS) entry which is preliminary data.</text>
</comment>
<dbReference type="InterPro" id="IPR001608">
    <property type="entry name" value="Ala_racemase_N"/>
</dbReference>
<keyword evidence="6" id="KW-1185">Reference proteome</keyword>
<name>A0ABP8K2I4_9ACTN</name>
<dbReference type="PANTHER" id="PTHR10146:SF14">
    <property type="entry name" value="PYRIDOXAL PHOSPHATE HOMEOSTASIS PROTEIN"/>
    <property type="match status" value="1"/>
</dbReference>
<dbReference type="SUPFAM" id="SSF51419">
    <property type="entry name" value="PLP-binding barrel"/>
    <property type="match status" value="1"/>
</dbReference>
<dbReference type="PANTHER" id="PTHR10146">
    <property type="entry name" value="PROLINE SYNTHETASE CO-TRANSCRIBED BACTERIAL HOMOLOG PROTEIN"/>
    <property type="match status" value="1"/>
</dbReference>
<evidence type="ECO:0000259" key="4">
    <source>
        <dbReference type="Pfam" id="PF01168"/>
    </source>
</evidence>
<sequence length="248" mass="26164">MSLADRRARLADGLAMTRARIDAACRTAGREPGEVSLLPVTKFFPASDIALLAELGCTDFGENREQEAAGKAAELGEIRKAAELAELRWHMLGHIQRNKARSVARWASLVHSLDSARLATALDGAVTAGRDAGVRSTPLAVLLQVSLDGDPARGGVTVPDLPALADQVEDSDGLELRGVMGVPPRDWEPAAAFERLAAVWADVRQRHPGATVFSAGMSGDLEAAIEFGSTCVRVGTAILGTRPVISQP</sequence>
<comment type="function">
    <text evidence="2">Pyridoxal 5'-phosphate (PLP)-binding protein, which is involved in PLP homeostasis.</text>
</comment>
<evidence type="ECO:0000256" key="1">
    <source>
        <dbReference type="ARBA" id="ARBA00022898"/>
    </source>
</evidence>
<feature type="domain" description="Alanine racemase N-terminal" evidence="4">
    <location>
        <begin position="34"/>
        <end position="243"/>
    </location>
</feature>
<proteinExistence type="inferred from homology"/>
<evidence type="ECO:0000256" key="2">
    <source>
        <dbReference type="HAMAP-Rule" id="MF_02087"/>
    </source>
</evidence>
<dbReference type="EMBL" id="BAABFR010000071">
    <property type="protein sequence ID" value="GAA4399499.1"/>
    <property type="molecule type" value="Genomic_DNA"/>
</dbReference>
<dbReference type="Gene3D" id="3.20.20.10">
    <property type="entry name" value="Alanine racemase"/>
    <property type="match status" value="1"/>
</dbReference>
<dbReference type="InterPro" id="IPR011078">
    <property type="entry name" value="PyrdxlP_homeostasis"/>
</dbReference>
<gene>
    <name evidence="5" type="ORF">GCM10023147_36940</name>
</gene>
<comment type="similarity">
    <text evidence="2 3">Belongs to the pyridoxal phosphate-binding protein YggS/PROSC family.</text>
</comment>
<dbReference type="RefSeq" id="WP_344998732.1">
    <property type="nucleotide sequence ID" value="NZ_BAABFR010000071.1"/>
</dbReference>
<keyword evidence="1 2" id="KW-0663">Pyridoxal phosphate</keyword>
<dbReference type="Pfam" id="PF01168">
    <property type="entry name" value="Ala_racemase_N"/>
    <property type="match status" value="1"/>
</dbReference>
<dbReference type="HAMAP" id="MF_02087">
    <property type="entry name" value="PLP_homeostasis"/>
    <property type="match status" value="1"/>
</dbReference>
<dbReference type="NCBIfam" id="TIGR00044">
    <property type="entry name" value="YggS family pyridoxal phosphate-dependent enzyme"/>
    <property type="match status" value="1"/>
</dbReference>
<dbReference type="PIRSF" id="PIRSF004848">
    <property type="entry name" value="YBL036c_PLPDEIII"/>
    <property type="match status" value="1"/>
</dbReference>
<reference evidence="6" key="1">
    <citation type="journal article" date="2019" name="Int. J. Syst. Evol. Microbiol.">
        <title>The Global Catalogue of Microorganisms (GCM) 10K type strain sequencing project: providing services to taxonomists for standard genome sequencing and annotation.</title>
        <authorList>
            <consortium name="The Broad Institute Genomics Platform"/>
            <consortium name="The Broad Institute Genome Sequencing Center for Infectious Disease"/>
            <person name="Wu L."/>
            <person name="Ma J."/>
        </authorList>
    </citation>
    <scope>NUCLEOTIDE SEQUENCE [LARGE SCALE GENOMIC DNA]</scope>
    <source>
        <strain evidence="6">JCM 17688</strain>
    </source>
</reference>
<evidence type="ECO:0000313" key="5">
    <source>
        <dbReference type="EMBL" id="GAA4399499.1"/>
    </source>
</evidence>
<feature type="modified residue" description="N6-(pyridoxal phosphate)lysine" evidence="2">
    <location>
        <position position="42"/>
    </location>
</feature>
<organism evidence="5 6">
    <name type="scientific">Tsukamurella soli</name>
    <dbReference type="NCBI Taxonomy" id="644556"/>
    <lineage>
        <taxon>Bacteria</taxon>
        <taxon>Bacillati</taxon>
        <taxon>Actinomycetota</taxon>
        <taxon>Actinomycetes</taxon>
        <taxon>Mycobacteriales</taxon>
        <taxon>Tsukamurellaceae</taxon>
        <taxon>Tsukamurella</taxon>
    </lineage>
</organism>
<dbReference type="CDD" id="cd00635">
    <property type="entry name" value="PLPDE_III_YBL036c_like"/>
    <property type="match status" value="1"/>
</dbReference>
<protein>
    <recommendedName>
        <fullName evidence="2">Pyridoxal phosphate homeostasis protein</fullName>
        <shortName evidence="2">PLP homeostasis protein</shortName>
    </recommendedName>
</protein>
<evidence type="ECO:0000313" key="6">
    <source>
        <dbReference type="Proteomes" id="UP001500635"/>
    </source>
</evidence>